<reference evidence="2 3" key="1">
    <citation type="submission" date="2021-12" db="EMBL/GenBank/DDBJ databases">
        <title>Genome seq of p7.</title>
        <authorList>
            <person name="Seo T."/>
        </authorList>
    </citation>
    <scope>NUCLEOTIDE SEQUENCE [LARGE SCALE GENOMIC DNA]</scope>
    <source>
        <strain evidence="2 3">P7</strain>
    </source>
</reference>
<accession>A0ABS8X5P9</accession>
<gene>
    <name evidence="2" type="ORF">LXT12_00055</name>
</gene>
<keyword evidence="1" id="KW-0732">Signal</keyword>
<organism evidence="2 3">
    <name type="scientific">Pelomonas caseinilytica</name>
    <dbReference type="NCBI Taxonomy" id="2906763"/>
    <lineage>
        <taxon>Bacteria</taxon>
        <taxon>Pseudomonadati</taxon>
        <taxon>Pseudomonadota</taxon>
        <taxon>Betaproteobacteria</taxon>
        <taxon>Burkholderiales</taxon>
        <taxon>Sphaerotilaceae</taxon>
        <taxon>Roseateles</taxon>
    </lineage>
</organism>
<name>A0ABS8X5P9_9BURK</name>
<evidence type="ECO:0000313" key="3">
    <source>
        <dbReference type="Proteomes" id="UP001201463"/>
    </source>
</evidence>
<feature type="chain" id="PRO_5047017286" evidence="1">
    <location>
        <begin position="34"/>
        <end position="315"/>
    </location>
</feature>
<feature type="signal peptide" evidence="1">
    <location>
        <begin position="1"/>
        <end position="33"/>
    </location>
</feature>
<evidence type="ECO:0000313" key="2">
    <source>
        <dbReference type="EMBL" id="MCE4535654.1"/>
    </source>
</evidence>
<keyword evidence="3" id="KW-1185">Reference proteome</keyword>
<proteinExistence type="predicted"/>
<dbReference type="Proteomes" id="UP001201463">
    <property type="component" value="Unassembled WGS sequence"/>
</dbReference>
<dbReference type="EMBL" id="JAJTWT010000001">
    <property type="protein sequence ID" value="MCE4535654.1"/>
    <property type="molecule type" value="Genomic_DNA"/>
</dbReference>
<comment type="caution">
    <text evidence="2">The sequence shown here is derived from an EMBL/GenBank/DDBJ whole genome shotgun (WGS) entry which is preliminary data.</text>
</comment>
<evidence type="ECO:0000256" key="1">
    <source>
        <dbReference type="SAM" id="SignalP"/>
    </source>
</evidence>
<protein>
    <submittedName>
        <fullName evidence="2">Uncharacterized protein</fullName>
    </submittedName>
</protein>
<dbReference type="RefSeq" id="WP_233388246.1">
    <property type="nucleotide sequence ID" value="NZ_JAJTWT010000001.1"/>
</dbReference>
<sequence>MKTRDKVIKLTKRNYLIALVLSLAAGGIYFASAGDEAKLADSSLVAIQGKTGSPGKSLQTDREGTEVQVLPSRAVSLNPAKRPVDIMERAVAAQKSSDPIEVYTALQLASECQGVLNMQEQFQLFAAGPGIKTLLGGQYSESRRKAVEALLGRCGKFIQAGKVFTSRLVVALKGRGKQLSEDFVTAPKDEVEVGRRGLKMIQSGEPVVADIGLASILPAVKIVAVESDSRTAHIVSLAMLGAVCDFGVDCSSGGVKMATMCALSGICETDWTEFLLADLSESEKPQFYRAKEQYVNWLKTLDAEGSGKLEFKPNT</sequence>